<dbReference type="GO" id="GO:0005634">
    <property type="term" value="C:nucleus"/>
    <property type="evidence" value="ECO:0007669"/>
    <property type="project" value="TreeGrafter"/>
</dbReference>
<gene>
    <name evidence="6" type="ORF">TVY486_0704460</name>
</gene>
<reference evidence="6" key="1">
    <citation type="journal article" date="2012" name="Proc. Natl. Acad. Sci. U.S.A.">
        <title>Antigenic diversity is generated by distinct evolutionary mechanisms in African trypanosome species.</title>
        <authorList>
            <person name="Jackson A.P."/>
            <person name="Berry A."/>
            <person name="Aslett M."/>
            <person name="Allison H.C."/>
            <person name="Burton P."/>
            <person name="Vavrova-Anderson J."/>
            <person name="Brown R."/>
            <person name="Browne H."/>
            <person name="Corton N."/>
            <person name="Hauser H."/>
            <person name="Gamble J."/>
            <person name="Gilderthorp R."/>
            <person name="Marcello L."/>
            <person name="McQuillan J."/>
            <person name="Otto T.D."/>
            <person name="Quail M.A."/>
            <person name="Sanders M.J."/>
            <person name="van Tonder A."/>
            <person name="Ginger M.L."/>
            <person name="Field M.C."/>
            <person name="Barry J.D."/>
            <person name="Hertz-Fowler C."/>
            <person name="Berriman M."/>
        </authorList>
    </citation>
    <scope>NUCLEOTIDE SEQUENCE</scope>
    <source>
        <strain evidence="6">Y486</strain>
    </source>
</reference>
<evidence type="ECO:0000256" key="5">
    <source>
        <dbReference type="SAM" id="MobiDB-lite"/>
    </source>
</evidence>
<dbReference type="InterPro" id="IPR038286">
    <property type="entry name" value="IPK_sf"/>
</dbReference>
<dbReference type="GO" id="GO:0000828">
    <property type="term" value="F:inositol hexakisphosphate kinase activity"/>
    <property type="evidence" value="ECO:0007669"/>
    <property type="project" value="TreeGrafter"/>
</dbReference>
<dbReference type="GO" id="GO:0046854">
    <property type="term" value="P:phosphatidylinositol phosphate biosynthetic process"/>
    <property type="evidence" value="ECO:0007669"/>
    <property type="project" value="TreeGrafter"/>
</dbReference>
<dbReference type="VEuPathDB" id="TriTrypDB:TvY486_0704460"/>
<dbReference type="Pfam" id="PF03770">
    <property type="entry name" value="IPK"/>
    <property type="match status" value="1"/>
</dbReference>
<dbReference type="EMBL" id="HE573023">
    <property type="protein sequence ID" value="CCC49112.1"/>
    <property type="molecule type" value="Genomic_DNA"/>
</dbReference>
<sequence>MQLSEGTASASSTCLIGKASSESQRAHQVTGRARVAGITSSSHPAMGDEDDGYRSSAENSPNCGRASQKSSSIELSSGHLVDTERTLRETSIASSGSISREDLAASALSGYSVGLLAGHCRFGEKSTGGASTVLAHRDGLCGVGAHSNGNENADAILAMDSKYRQGLSGEWQRGISNYIKERVASSMQQVRDARSDERRLSELLRCGSDVAMSISESGLAELSADDHPLPHDDPMSMTLSYELPPDVGSKEMDGKSMSSGSHELEMGLEQIDKPARKDTFSNDDSGYRMCARSKLMRQIVEDGSCPCPFSKRRWTTVLRRSTVAANGLFGTSNMNSAISLHGDITRQPSMPNSSIGGHHLAFQHNGVFLKESCSRREERFYEMVRPVQLYLQRLADLSAELHPSGRENEVGAGSLENDDIRWQHGIEEEIAPPASLVGSPGSSVSGHVADCHKNSDSDNCSKSCLKSVVSGCSFHQCLGHRSNIAVRERDVVYNEDVAQMKNATTTDGSGSVSCRGHGVHDNTEDVVKDAESDTIDKVASGVCAERLCTTPRSVLNVADSLSLVPGIEHWPFLLELAPFVPRYHGLYRVRVGPNGEIDGPWRDIRGNTKKLATLDYSVVGNEVSDAAVVSREEGVTCLSSLRELNDDNSATTVGVVRQMIVLEDICRGFKHPCVLDIKMGRRQYGLNPSEAKLRSKEQKAAISTTMKYGIRLAGMRRWCPDKQQYETRSKISCRSMSLEELRDTVLRFMQRSSKIKHGFYQQIRQLRQAFTKDHVFRFFTSSLLLVYDADCPLVSQRVVMVDFAFTYERGELVRGGDPDAKEDRDVGYIMALDTILGILS</sequence>
<evidence type="ECO:0000256" key="4">
    <source>
        <dbReference type="RuleBase" id="RU363090"/>
    </source>
</evidence>
<feature type="compositionally biased region" description="Polar residues" evidence="5">
    <location>
        <begin position="18"/>
        <end position="27"/>
    </location>
</feature>
<accession>G0TYR3</accession>
<evidence type="ECO:0000256" key="2">
    <source>
        <dbReference type="ARBA" id="ARBA00022679"/>
    </source>
</evidence>
<dbReference type="AlphaFoldDB" id="G0TYR3"/>
<protein>
    <recommendedName>
        <fullName evidence="4">Kinase</fullName>
        <ecNumber evidence="4">2.7.-.-</ecNumber>
    </recommendedName>
</protein>
<dbReference type="EC" id="2.7.-.-" evidence="4"/>
<dbReference type="GO" id="GO:0032958">
    <property type="term" value="P:inositol phosphate biosynthetic process"/>
    <property type="evidence" value="ECO:0007669"/>
    <property type="project" value="InterPro"/>
</dbReference>
<feature type="compositionally biased region" description="Polar residues" evidence="5">
    <location>
        <begin position="56"/>
        <end position="75"/>
    </location>
</feature>
<name>G0TYR3_TRYVY</name>
<dbReference type="GO" id="GO:0005737">
    <property type="term" value="C:cytoplasm"/>
    <property type="evidence" value="ECO:0007669"/>
    <property type="project" value="TreeGrafter"/>
</dbReference>
<dbReference type="PANTHER" id="PTHR12400">
    <property type="entry name" value="INOSITOL POLYPHOSPHATE KINASE"/>
    <property type="match status" value="1"/>
</dbReference>
<dbReference type="InterPro" id="IPR005522">
    <property type="entry name" value="IPK"/>
</dbReference>
<dbReference type="SUPFAM" id="SSF56104">
    <property type="entry name" value="SAICAR synthase-like"/>
    <property type="match status" value="1"/>
</dbReference>
<proteinExistence type="inferred from homology"/>
<comment type="similarity">
    <text evidence="1 4">Belongs to the inositol phosphokinase (IPK) family.</text>
</comment>
<evidence type="ECO:0000256" key="3">
    <source>
        <dbReference type="ARBA" id="ARBA00022777"/>
    </source>
</evidence>
<keyword evidence="2 4" id="KW-0808">Transferase</keyword>
<organism evidence="6">
    <name type="scientific">Trypanosoma vivax (strain Y486)</name>
    <dbReference type="NCBI Taxonomy" id="1055687"/>
    <lineage>
        <taxon>Eukaryota</taxon>
        <taxon>Discoba</taxon>
        <taxon>Euglenozoa</taxon>
        <taxon>Kinetoplastea</taxon>
        <taxon>Metakinetoplastina</taxon>
        <taxon>Trypanosomatida</taxon>
        <taxon>Trypanosomatidae</taxon>
        <taxon>Trypanosoma</taxon>
        <taxon>Duttonella</taxon>
    </lineage>
</organism>
<evidence type="ECO:0000313" key="6">
    <source>
        <dbReference type="EMBL" id="CCC49112.1"/>
    </source>
</evidence>
<dbReference type="Gene3D" id="3.30.470.160">
    <property type="entry name" value="Inositol polyphosphate kinase"/>
    <property type="match status" value="1"/>
</dbReference>
<dbReference type="PANTHER" id="PTHR12400:SF104">
    <property type="entry name" value="KINASE"/>
    <property type="match status" value="1"/>
</dbReference>
<evidence type="ECO:0000256" key="1">
    <source>
        <dbReference type="ARBA" id="ARBA00007374"/>
    </source>
</evidence>
<keyword evidence="3 4" id="KW-0418">Kinase</keyword>
<feature type="region of interest" description="Disordered" evidence="5">
    <location>
        <begin position="18"/>
        <end position="81"/>
    </location>
</feature>